<feature type="region of interest" description="Disordered" evidence="1">
    <location>
        <begin position="1"/>
        <end position="186"/>
    </location>
</feature>
<sequence length="211" mass="22365">MQQSSPGPTRPRSPHDHQQHGCAPKEAPAPQSVLPPPKPLSRPRPRTTASSPGPKEAAQARHRPRAGPRWGVHQQPTPPAHLSSFGPSPPPPGQQRLRSSTSAGLLQPAAPIYAARATPHSTPTPPRNQAQRDPAHAAPVRAIHDPAPACEPLFKSGPAPSWSKPSHTGGRTGPLPPRITPDKQGAARSLFSSRLPCLAAWPRPTHHWGPG</sequence>
<reference evidence="2" key="1">
    <citation type="journal article" date="2022" name="bioRxiv">
        <title>Sequencing and chromosome-scale assembly of the giantPleurodeles waltlgenome.</title>
        <authorList>
            <person name="Brown T."/>
            <person name="Elewa A."/>
            <person name="Iarovenko S."/>
            <person name="Subramanian E."/>
            <person name="Araus A.J."/>
            <person name="Petzold A."/>
            <person name="Susuki M."/>
            <person name="Suzuki K.-i.T."/>
            <person name="Hayashi T."/>
            <person name="Toyoda A."/>
            <person name="Oliveira C."/>
            <person name="Osipova E."/>
            <person name="Leigh N.D."/>
            <person name="Simon A."/>
            <person name="Yun M.H."/>
        </authorList>
    </citation>
    <scope>NUCLEOTIDE SEQUENCE</scope>
    <source>
        <strain evidence="2">20211129_DDA</strain>
        <tissue evidence="2">Liver</tissue>
    </source>
</reference>
<evidence type="ECO:0000256" key="1">
    <source>
        <dbReference type="SAM" id="MobiDB-lite"/>
    </source>
</evidence>
<dbReference type="AlphaFoldDB" id="A0AAV7U2B9"/>
<accession>A0AAV7U2B9</accession>
<dbReference type="Proteomes" id="UP001066276">
    <property type="component" value="Chromosome 3_1"/>
</dbReference>
<proteinExistence type="predicted"/>
<gene>
    <name evidence="2" type="ORF">NDU88_000045</name>
</gene>
<dbReference type="PRINTS" id="PR01217">
    <property type="entry name" value="PRICHEXTENSN"/>
</dbReference>
<evidence type="ECO:0000313" key="2">
    <source>
        <dbReference type="EMBL" id="KAJ1183220.1"/>
    </source>
</evidence>
<feature type="compositionally biased region" description="Pro residues" evidence="1">
    <location>
        <begin position="33"/>
        <end position="42"/>
    </location>
</feature>
<comment type="caution">
    <text evidence="2">The sequence shown here is derived from an EMBL/GenBank/DDBJ whole genome shotgun (WGS) entry which is preliminary data.</text>
</comment>
<organism evidence="2 3">
    <name type="scientific">Pleurodeles waltl</name>
    <name type="common">Iberian ribbed newt</name>
    <dbReference type="NCBI Taxonomy" id="8319"/>
    <lineage>
        <taxon>Eukaryota</taxon>
        <taxon>Metazoa</taxon>
        <taxon>Chordata</taxon>
        <taxon>Craniata</taxon>
        <taxon>Vertebrata</taxon>
        <taxon>Euteleostomi</taxon>
        <taxon>Amphibia</taxon>
        <taxon>Batrachia</taxon>
        <taxon>Caudata</taxon>
        <taxon>Salamandroidea</taxon>
        <taxon>Salamandridae</taxon>
        <taxon>Pleurodelinae</taxon>
        <taxon>Pleurodeles</taxon>
    </lineage>
</organism>
<protein>
    <submittedName>
        <fullName evidence="2">Uncharacterized protein</fullName>
    </submittedName>
</protein>
<dbReference type="EMBL" id="JANPWB010000005">
    <property type="protein sequence ID" value="KAJ1183220.1"/>
    <property type="molecule type" value="Genomic_DNA"/>
</dbReference>
<name>A0AAV7U2B9_PLEWA</name>
<evidence type="ECO:0000313" key="3">
    <source>
        <dbReference type="Proteomes" id="UP001066276"/>
    </source>
</evidence>
<keyword evidence="3" id="KW-1185">Reference proteome</keyword>